<evidence type="ECO:0000313" key="1">
    <source>
        <dbReference type="EMBL" id="PSS18371.1"/>
    </source>
</evidence>
<evidence type="ECO:0000313" key="2">
    <source>
        <dbReference type="Proteomes" id="UP000241818"/>
    </source>
</evidence>
<dbReference type="GeneID" id="36572077"/>
<dbReference type="RefSeq" id="XP_024720723.1">
    <property type="nucleotide sequence ID" value="XM_024863996.1"/>
</dbReference>
<dbReference type="EMBL" id="KZ679011">
    <property type="protein sequence ID" value="PSS18371.1"/>
    <property type="molecule type" value="Genomic_DNA"/>
</dbReference>
<dbReference type="AlphaFoldDB" id="A0A2T3B1D9"/>
<dbReference type="OrthoDB" id="10607715at2759"/>
<dbReference type="Proteomes" id="UP000241818">
    <property type="component" value="Unassembled WGS sequence"/>
</dbReference>
<name>A0A2T3B1D9_AMORE</name>
<protein>
    <submittedName>
        <fullName evidence="1">Uncharacterized protein</fullName>
    </submittedName>
</protein>
<keyword evidence="2" id="KW-1185">Reference proteome</keyword>
<sequence>MASQQANQPLLSFTGEVIVSALESQRSFSWDFQAEPVRVVIWNIEGLLRGAKFPDDTAVAVHYFSPPDYFTCRSISQSPLILGIRGEIVAAVRPMIRPNYLLDCLVRQERRGQTGLLREFSASSTLVGFVWSIIQPEMHVKGLSLVTNPLWAAEHLISRSSHRKRLAIMIRLDTRARRRSLRTQCTG</sequence>
<dbReference type="InParanoid" id="A0A2T3B1D9"/>
<accession>A0A2T3B1D9</accession>
<organism evidence="1 2">
    <name type="scientific">Amorphotheca resinae ATCC 22711</name>
    <dbReference type="NCBI Taxonomy" id="857342"/>
    <lineage>
        <taxon>Eukaryota</taxon>
        <taxon>Fungi</taxon>
        <taxon>Dikarya</taxon>
        <taxon>Ascomycota</taxon>
        <taxon>Pezizomycotina</taxon>
        <taxon>Leotiomycetes</taxon>
        <taxon>Helotiales</taxon>
        <taxon>Amorphothecaceae</taxon>
        <taxon>Amorphotheca</taxon>
    </lineage>
</organism>
<reference evidence="1 2" key="1">
    <citation type="journal article" date="2018" name="New Phytol.">
        <title>Comparative genomics and transcriptomics depict ericoid mycorrhizal fungi as versatile saprotrophs and plant mutualists.</title>
        <authorList>
            <person name="Martino E."/>
            <person name="Morin E."/>
            <person name="Grelet G.A."/>
            <person name="Kuo A."/>
            <person name="Kohler A."/>
            <person name="Daghino S."/>
            <person name="Barry K.W."/>
            <person name="Cichocki N."/>
            <person name="Clum A."/>
            <person name="Dockter R.B."/>
            <person name="Hainaut M."/>
            <person name="Kuo R.C."/>
            <person name="LaButti K."/>
            <person name="Lindahl B.D."/>
            <person name="Lindquist E.A."/>
            <person name="Lipzen A."/>
            <person name="Khouja H.R."/>
            <person name="Magnuson J."/>
            <person name="Murat C."/>
            <person name="Ohm R.A."/>
            <person name="Singer S.W."/>
            <person name="Spatafora J.W."/>
            <person name="Wang M."/>
            <person name="Veneault-Fourrey C."/>
            <person name="Henrissat B."/>
            <person name="Grigoriev I.V."/>
            <person name="Martin F.M."/>
            <person name="Perotto S."/>
        </authorList>
    </citation>
    <scope>NUCLEOTIDE SEQUENCE [LARGE SCALE GENOMIC DNA]</scope>
    <source>
        <strain evidence="1 2">ATCC 22711</strain>
    </source>
</reference>
<proteinExistence type="predicted"/>
<gene>
    <name evidence="1" type="ORF">M430DRAFT_18969</name>
</gene>